<dbReference type="OrthoDB" id="3434987at2759"/>
<organism evidence="2 3">
    <name type="scientific">Cadophora malorum</name>
    <dbReference type="NCBI Taxonomy" id="108018"/>
    <lineage>
        <taxon>Eukaryota</taxon>
        <taxon>Fungi</taxon>
        <taxon>Dikarya</taxon>
        <taxon>Ascomycota</taxon>
        <taxon>Pezizomycotina</taxon>
        <taxon>Leotiomycetes</taxon>
        <taxon>Helotiales</taxon>
        <taxon>Ploettnerulaceae</taxon>
        <taxon>Cadophora</taxon>
    </lineage>
</organism>
<accession>A0A8H7WHY0</accession>
<evidence type="ECO:0000313" key="2">
    <source>
        <dbReference type="EMBL" id="KAG4425041.1"/>
    </source>
</evidence>
<comment type="caution">
    <text evidence="2">The sequence shown here is derived from an EMBL/GenBank/DDBJ whole genome shotgun (WGS) entry which is preliminary data.</text>
</comment>
<keyword evidence="3" id="KW-1185">Reference proteome</keyword>
<dbReference type="Proteomes" id="UP000664132">
    <property type="component" value="Unassembled WGS sequence"/>
</dbReference>
<feature type="region of interest" description="Disordered" evidence="1">
    <location>
        <begin position="55"/>
        <end position="93"/>
    </location>
</feature>
<sequence>MSYLRLASALKTVTQKASHPSALIYKVQLAHVKQQQLNGGEIGDGKTGVVELMAPEEVKADQQAGEKALEGLAESGRREDEVESAPIDSKDGI</sequence>
<protein>
    <submittedName>
        <fullName evidence="2">Uncharacterized protein</fullName>
    </submittedName>
</protein>
<dbReference type="AlphaFoldDB" id="A0A8H7WHY0"/>
<dbReference type="EMBL" id="JAFJYH010000014">
    <property type="protein sequence ID" value="KAG4425041.1"/>
    <property type="molecule type" value="Genomic_DNA"/>
</dbReference>
<proteinExistence type="predicted"/>
<evidence type="ECO:0000313" key="3">
    <source>
        <dbReference type="Proteomes" id="UP000664132"/>
    </source>
</evidence>
<name>A0A8H7WHY0_9HELO</name>
<evidence type="ECO:0000256" key="1">
    <source>
        <dbReference type="SAM" id="MobiDB-lite"/>
    </source>
</evidence>
<reference evidence="2" key="1">
    <citation type="submission" date="2021-02" db="EMBL/GenBank/DDBJ databases">
        <title>Genome sequence Cadophora malorum strain M34.</title>
        <authorList>
            <person name="Stefanovic E."/>
            <person name="Vu D."/>
            <person name="Scully C."/>
            <person name="Dijksterhuis J."/>
            <person name="Roader J."/>
            <person name="Houbraken J."/>
        </authorList>
    </citation>
    <scope>NUCLEOTIDE SEQUENCE</scope>
    <source>
        <strain evidence="2">M34</strain>
    </source>
</reference>
<gene>
    <name evidence="2" type="ORF">IFR04_001811</name>
</gene>